<dbReference type="AlphaFoldDB" id="A0A8K0IIJ4"/>
<organism evidence="2 3">
    <name type="scientific">Cocos nucifera</name>
    <name type="common">Coconut palm</name>
    <dbReference type="NCBI Taxonomy" id="13894"/>
    <lineage>
        <taxon>Eukaryota</taxon>
        <taxon>Viridiplantae</taxon>
        <taxon>Streptophyta</taxon>
        <taxon>Embryophyta</taxon>
        <taxon>Tracheophyta</taxon>
        <taxon>Spermatophyta</taxon>
        <taxon>Magnoliopsida</taxon>
        <taxon>Liliopsida</taxon>
        <taxon>Arecaceae</taxon>
        <taxon>Arecoideae</taxon>
        <taxon>Cocoseae</taxon>
        <taxon>Attaleinae</taxon>
        <taxon>Cocos</taxon>
    </lineage>
</organism>
<keyword evidence="3" id="KW-1185">Reference proteome</keyword>
<name>A0A8K0IIJ4_COCNU</name>
<gene>
    <name evidence="2" type="ORF">COCNU_09G000160</name>
</gene>
<protein>
    <submittedName>
        <fullName evidence="2">Uncharacterized protein</fullName>
    </submittedName>
</protein>
<dbReference type="EMBL" id="CM017880">
    <property type="protein sequence ID" value="KAG1360553.1"/>
    <property type="molecule type" value="Genomic_DNA"/>
</dbReference>
<reference evidence="2" key="2">
    <citation type="submission" date="2019-07" db="EMBL/GenBank/DDBJ databases">
        <authorList>
            <person name="Yang Y."/>
            <person name="Bocs S."/>
            <person name="Baudouin L."/>
        </authorList>
    </citation>
    <scope>NUCLEOTIDE SEQUENCE</scope>
    <source>
        <tissue evidence="2">Spear leaf of Hainan Tall coconut</tissue>
    </source>
</reference>
<evidence type="ECO:0000256" key="1">
    <source>
        <dbReference type="SAM" id="Coils"/>
    </source>
</evidence>
<evidence type="ECO:0000313" key="3">
    <source>
        <dbReference type="Proteomes" id="UP000797356"/>
    </source>
</evidence>
<proteinExistence type="predicted"/>
<sequence>MYDITMMHEGLTGFSRLSQSFKERAQTAEARAEVAEELLRRAEEQEAKEIKERAQLDAELIAIQGKVGELEAQLAKEKKTIIEYKKELNLCEPIHSTLEEKKIATEEKATAAKAAILDATT</sequence>
<feature type="coiled-coil region" evidence="1">
    <location>
        <begin position="18"/>
        <end position="87"/>
    </location>
</feature>
<dbReference type="Proteomes" id="UP000797356">
    <property type="component" value="Chromosome 9"/>
</dbReference>
<keyword evidence="1" id="KW-0175">Coiled coil</keyword>
<evidence type="ECO:0000313" key="2">
    <source>
        <dbReference type="EMBL" id="KAG1360553.1"/>
    </source>
</evidence>
<reference evidence="2" key="1">
    <citation type="journal article" date="2017" name="Gigascience">
        <title>The genome draft of coconut (Cocos nucifera).</title>
        <authorList>
            <person name="Xiao Y."/>
            <person name="Xu P."/>
            <person name="Fan H."/>
            <person name="Baudouin L."/>
            <person name="Xia W."/>
            <person name="Bocs S."/>
            <person name="Xu J."/>
            <person name="Li Q."/>
            <person name="Guo A."/>
            <person name="Zhou L."/>
            <person name="Li J."/>
            <person name="Wu Y."/>
            <person name="Ma Z."/>
            <person name="Armero A."/>
            <person name="Issali A.E."/>
            <person name="Liu N."/>
            <person name="Peng M."/>
            <person name="Yang Y."/>
        </authorList>
    </citation>
    <scope>NUCLEOTIDE SEQUENCE</scope>
    <source>
        <tissue evidence="2">Spear leaf of Hainan Tall coconut</tissue>
    </source>
</reference>
<comment type="caution">
    <text evidence="2">The sequence shown here is derived from an EMBL/GenBank/DDBJ whole genome shotgun (WGS) entry which is preliminary data.</text>
</comment>
<accession>A0A8K0IIJ4</accession>